<dbReference type="RefSeq" id="WP_155343287.1">
    <property type="nucleotide sequence ID" value="NZ_BAAAHM010000017.1"/>
</dbReference>
<protein>
    <submittedName>
        <fullName evidence="1">Uncharacterized protein</fullName>
    </submittedName>
</protein>
<dbReference type="Proteomes" id="UP000377595">
    <property type="component" value="Unassembled WGS sequence"/>
</dbReference>
<dbReference type="AlphaFoldDB" id="A0A5M3XBW3"/>
<organism evidence="1 2">
    <name type="scientific">Acrocarpospora pleiomorpha</name>
    <dbReference type="NCBI Taxonomy" id="90975"/>
    <lineage>
        <taxon>Bacteria</taxon>
        <taxon>Bacillati</taxon>
        <taxon>Actinomycetota</taxon>
        <taxon>Actinomycetes</taxon>
        <taxon>Streptosporangiales</taxon>
        <taxon>Streptosporangiaceae</taxon>
        <taxon>Acrocarpospora</taxon>
    </lineage>
</organism>
<reference evidence="1 2" key="1">
    <citation type="submission" date="2019-10" db="EMBL/GenBank/DDBJ databases">
        <title>Whole genome shotgun sequence of Acrocarpospora pleiomorpha NBRC 16267.</title>
        <authorList>
            <person name="Ichikawa N."/>
            <person name="Kimura A."/>
            <person name="Kitahashi Y."/>
            <person name="Komaki H."/>
            <person name="Oguchi A."/>
        </authorList>
    </citation>
    <scope>NUCLEOTIDE SEQUENCE [LARGE SCALE GENOMIC DNA]</scope>
    <source>
        <strain evidence="1 2">NBRC 16267</strain>
    </source>
</reference>
<evidence type="ECO:0000313" key="1">
    <source>
        <dbReference type="EMBL" id="GES18146.1"/>
    </source>
</evidence>
<dbReference type="EMBL" id="BLAF01000006">
    <property type="protein sequence ID" value="GES18146.1"/>
    <property type="molecule type" value="Genomic_DNA"/>
</dbReference>
<keyword evidence="2" id="KW-1185">Reference proteome</keyword>
<sequence>MSTLIDDRAVQYIRRGAERLPADGPPIVGDARQRAMDAAETVAAAVAVDPTLPEHQRRNLDLLVELMRQLTPLARQAGLALERERLVAAGAPAQEIARLGLINQIAPEELDALSLRCPALAVEIAAAAMPDWNTPQRIRERSEQRLPADWELQEIADQLRRAVTASLDLPYPAAEAVRLAALADQISPTACPPREET</sequence>
<name>A0A5M3XBW3_9ACTN</name>
<proteinExistence type="predicted"/>
<comment type="caution">
    <text evidence="1">The sequence shown here is derived from an EMBL/GenBank/DDBJ whole genome shotgun (WGS) entry which is preliminary data.</text>
</comment>
<gene>
    <name evidence="1" type="ORF">Aple_010410</name>
</gene>
<evidence type="ECO:0000313" key="2">
    <source>
        <dbReference type="Proteomes" id="UP000377595"/>
    </source>
</evidence>
<accession>A0A5M3XBW3</accession>
<dbReference type="OrthoDB" id="5196929at2"/>